<dbReference type="Pfam" id="PF12796">
    <property type="entry name" value="Ank_2"/>
    <property type="match status" value="1"/>
</dbReference>
<comment type="caution">
    <text evidence="4">The sequence shown here is derived from an EMBL/GenBank/DDBJ whole genome shotgun (WGS) entry which is preliminary data.</text>
</comment>
<dbReference type="Gene3D" id="1.25.40.20">
    <property type="entry name" value="Ankyrin repeat-containing domain"/>
    <property type="match status" value="1"/>
</dbReference>
<accession>A0A1J8NQK1</accession>
<dbReference type="PANTHER" id="PTHR24180:SF45">
    <property type="entry name" value="POLY [ADP-RIBOSE] POLYMERASE TANKYRASE"/>
    <property type="match status" value="1"/>
</dbReference>
<dbReference type="PANTHER" id="PTHR24180">
    <property type="entry name" value="CYCLIN-DEPENDENT KINASE INHIBITOR 2C-RELATED"/>
    <property type="match status" value="1"/>
</dbReference>
<keyword evidence="5" id="KW-1185">Reference proteome</keyword>
<evidence type="ECO:0000313" key="5">
    <source>
        <dbReference type="Proteomes" id="UP000183924"/>
    </source>
</evidence>
<evidence type="ECO:0000256" key="1">
    <source>
        <dbReference type="ARBA" id="ARBA00022737"/>
    </source>
</evidence>
<sequence>MGIMNIIKAVKKNDLVKLKEELDFLKSCIREDYDLNQAVSSKNGQSLLHIATRYGSDRVFLYLLEQGVNINIPDEQGNTPAHYAALYSQPRILEFLKKNGADFLQKNKCGRTLEQYIQVRPVKEESKRIKKELENIILETNQCRILSNNAQPCLRKETAENDRRQSEEEIVDTSDLALLAEVAMKQKEVYLNKTQMLPSSFFHNLPREVECQTEPLNLIKHDRALNLSVTSCFRN</sequence>
<dbReference type="OrthoDB" id="5649561at2"/>
<dbReference type="InterPro" id="IPR036770">
    <property type="entry name" value="Ankyrin_rpt-contain_sf"/>
</dbReference>
<proteinExistence type="predicted"/>
<dbReference type="SMART" id="SM00248">
    <property type="entry name" value="ANK"/>
    <property type="match status" value="2"/>
</dbReference>
<reference evidence="4 5" key="1">
    <citation type="submission" date="2016-03" db="EMBL/GenBank/DDBJ databases">
        <title>Comparative genomics of Rickettsiella.</title>
        <authorList>
            <person name="Chandler C."/>
            <person name="Wang Y."/>
        </authorList>
    </citation>
    <scope>NUCLEOTIDE SEQUENCE [LARGE SCALE GENOMIC DNA]</scope>
    <source>
        <strain evidence="4 5">RCFS May 2013</strain>
    </source>
</reference>
<gene>
    <name evidence="4" type="ORF">A1D18_00565</name>
</gene>
<dbReference type="InterPro" id="IPR002110">
    <property type="entry name" value="Ankyrin_rpt"/>
</dbReference>
<protein>
    <submittedName>
        <fullName evidence="4">Uncharacterized protein</fullName>
    </submittedName>
</protein>
<dbReference type="EMBL" id="LUKY01000026">
    <property type="protein sequence ID" value="OIZ96262.1"/>
    <property type="molecule type" value="Genomic_DNA"/>
</dbReference>
<evidence type="ECO:0000256" key="3">
    <source>
        <dbReference type="PROSITE-ProRule" id="PRU00023"/>
    </source>
</evidence>
<dbReference type="Proteomes" id="UP000183924">
    <property type="component" value="Unassembled WGS sequence"/>
</dbReference>
<dbReference type="STRING" id="1225476.A1D18_00565"/>
<feature type="repeat" description="ANK" evidence="3">
    <location>
        <begin position="43"/>
        <end position="75"/>
    </location>
</feature>
<keyword evidence="1" id="KW-0677">Repeat</keyword>
<dbReference type="PROSITE" id="PS50297">
    <property type="entry name" value="ANK_REP_REGION"/>
    <property type="match status" value="2"/>
</dbReference>
<dbReference type="AlphaFoldDB" id="A0A1J8NQK1"/>
<organism evidence="4 5">
    <name type="scientific">Candidatus Rickettsiella isopodorum</name>
    <dbReference type="NCBI Taxonomy" id="1225476"/>
    <lineage>
        <taxon>Bacteria</taxon>
        <taxon>Pseudomonadati</taxon>
        <taxon>Pseudomonadota</taxon>
        <taxon>Gammaproteobacteria</taxon>
        <taxon>Legionellales</taxon>
        <taxon>Coxiellaceae</taxon>
        <taxon>Rickettsiella</taxon>
    </lineage>
</organism>
<feature type="repeat" description="ANK" evidence="3">
    <location>
        <begin position="76"/>
        <end position="108"/>
    </location>
</feature>
<evidence type="ECO:0000256" key="2">
    <source>
        <dbReference type="ARBA" id="ARBA00023043"/>
    </source>
</evidence>
<dbReference type="SUPFAM" id="SSF48403">
    <property type="entry name" value="Ankyrin repeat"/>
    <property type="match status" value="1"/>
</dbReference>
<dbReference type="PROSITE" id="PS50088">
    <property type="entry name" value="ANK_REPEAT"/>
    <property type="match status" value="2"/>
</dbReference>
<keyword evidence="2 3" id="KW-0040">ANK repeat</keyword>
<name>A0A1J8NQK1_9COXI</name>
<dbReference type="InterPro" id="IPR051637">
    <property type="entry name" value="Ank_repeat_dom-contain_49"/>
</dbReference>
<evidence type="ECO:0000313" key="4">
    <source>
        <dbReference type="EMBL" id="OIZ96262.1"/>
    </source>
</evidence>